<dbReference type="InterPro" id="IPR003018">
    <property type="entry name" value="GAF"/>
</dbReference>
<dbReference type="PANTHER" id="PTHR43304">
    <property type="entry name" value="PHYTOCHROME-LIKE PROTEIN CPH1"/>
    <property type="match status" value="1"/>
</dbReference>
<dbReference type="Pfam" id="PF00072">
    <property type="entry name" value="Response_reg"/>
    <property type="match status" value="1"/>
</dbReference>
<keyword evidence="4" id="KW-0808">Transferase</keyword>
<dbReference type="InterPro" id="IPR035965">
    <property type="entry name" value="PAS-like_dom_sf"/>
</dbReference>
<dbReference type="AlphaFoldDB" id="A0A328ANJ2"/>
<evidence type="ECO:0000256" key="3">
    <source>
        <dbReference type="ARBA" id="ARBA00022553"/>
    </source>
</evidence>
<dbReference type="SUPFAM" id="SSF55781">
    <property type="entry name" value="GAF domain-like"/>
    <property type="match status" value="1"/>
</dbReference>
<dbReference type="InterPro" id="IPR036097">
    <property type="entry name" value="HisK_dim/P_sf"/>
</dbReference>
<sequence>MRSPTAPSRTRPGCCFGWDIWSTGAEPCPMTRPGLRMDQVDGRSVTVNPSGYSELDRIARHVIESATDFAIITTDTDGHVTGWNPGAEAIFGWTADEIVGKAITLIHTPEDQRAGTVLQEFAAARREGRCEHERWRIRKDGQPVFSSGVTTPLRDPATGADLGYLKVLRDRTAEESAAAKKREQDQRNAFLLQLTDVLRAGGDTNELLPAICALLGSWFDVQRVGYGNVDEVDDLVTYDVCWTDGSVPVLLGEFPGSAFGAKVMERLRAGQTVAMSDVRSDPLTADSASQKTSNEVDTRAVLVTPLVKAGRLRTILYLNQRTPRPWTAADVALLEEVAERSRELLERARAENALRTQRARLDLATRAARLGVWDWRLETNELDFSPRAREIWGFPPDEPVTYQMLAAAMHPEDLAAVQAQFARATDAETRDEAPYEYRVRTPDGVRWIRAHGEAVFEDRDGQVVAVRYVGTMEDVTDARDTQAALAASEARLKLAVDAGRMAVWEINAAGEVAHAPQLNKLLGLPEDARPTLAEIHERYYPGELERLQGLAAAAMANGERYLEFEYRHLWPNDEVRWLAARAEFLFTAAGEPAGVIGVVLDITERKHAELALTALNQSLESEVAARTAERDRMWRISTELMLVADFEAIIRAVNPAWTLHLGYEPHELHGQKFLDLVHPDDVQSTVNEVGKLADGVTTFRFENRYRHKDGSYRWLNWTAVPDEGFIHAVARDVTDEKAAAEALQRTEQALRQAQKMEAVGQLTGGIAHDFNNMLAIVIGSLDLARRRLDRGQSGAERYLDSAREGATRAATLTQRLLAFSRQQPLSPRVLNVNRLVSDMSELLHRTLGETIRLEVVQAGGLWPVNADPHQLESAIVNLAVNARDAMPDGGQLTVETANAHLDDTYTRQHLGLNPGQYVMVAVTDKGSGMPPEVIERVFDPFFTTKPVGKGTGLGLSMVYGFVKQSGGHVAIYSELGVGTTLKIYLPRHLGVLEEQATPAQAALLPEAGGTEVVLVVEDEERVRQMSVDALKELGYIVYQASGGEEAIRVVETLARLDLLFTDVVMAGMSGRQLADQVQARAPHVKVLFTTGYTRNAVVHNGVLDPGVEFLPKPFSIADLAIKVRSVLDSQAAAR</sequence>
<evidence type="ECO:0000256" key="7">
    <source>
        <dbReference type="SAM" id="Coils"/>
    </source>
</evidence>
<dbReference type="InterPro" id="IPR003594">
    <property type="entry name" value="HATPase_dom"/>
</dbReference>
<dbReference type="Pfam" id="PF00989">
    <property type="entry name" value="PAS"/>
    <property type="match status" value="1"/>
</dbReference>
<evidence type="ECO:0000259" key="11">
    <source>
        <dbReference type="PROSITE" id="PS50113"/>
    </source>
</evidence>
<dbReference type="CDD" id="cd00082">
    <property type="entry name" value="HisKA"/>
    <property type="match status" value="1"/>
</dbReference>
<evidence type="ECO:0000256" key="4">
    <source>
        <dbReference type="ARBA" id="ARBA00022679"/>
    </source>
</evidence>
<proteinExistence type="predicted"/>
<dbReference type="SUPFAM" id="SSF47384">
    <property type="entry name" value="Homodimeric domain of signal transducing histidine kinase"/>
    <property type="match status" value="1"/>
</dbReference>
<dbReference type="Gene3D" id="2.10.70.100">
    <property type="match status" value="2"/>
</dbReference>
<dbReference type="InterPro" id="IPR005467">
    <property type="entry name" value="His_kinase_dom"/>
</dbReference>
<dbReference type="Pfam" id="PF08447">
    <property type="entry name" value="PAS_3"/>
    <property type="match status" value="3"/>
</dbReference>
<dbReference type="InterPro" id="IPR052162">
    <property type="entry name" value="Sensor_kinase/Photoreceptor"/>
</dbReference>
<dbReference type="InterPro" id="IPR013655">
    <property type="entry name" value="PAS_fold_3"/>
</dbReference>
<evidence type="ECO:0000313" key="13">
    <source>
        <dbReference type="Proteomes" id="UP000249725"/>
    </source>
</evidence>
<dbReference type="Pfam" id="PF02518">
    <property type="entry name" value="HATPase_c"/>
    <property type="match status" value="1"/>
</dbReference>
<reference evidence="13" key="1">
    <citation type="submission" date="2018-05" db="EMBL/GenBank/DDBJ databases">
        <authorList>
            <person name="Li X."/>
        </authorList>
    </citation>
    <scope>NUCLEOTIDE SEQUENCE [LARGE SCALE GENOMIC DNA]</scope>
    <source>
        <strain evidence="13">YIM 73061</strain>
    </source>
</reference>
<dbReference type="InterPro" id="IPR004358">
    <property type="entry name" value="Sig_transdc_His_kin-like_C"/>
</dbReference>
<dbReference type="OrthoDB" id="7284568at2"/>
<dbReference type="InterPro" id="IPR013767">
    <property type="entry name" value="PAS_fold"/>
</dbReference>
<feature type="domain" description="PAS" evidence="10">
    <location>
        <begin position="384"/>
        <end position="428"/>
    </location>
</feature>
<dbReference type="InterPro" id="IPR000014">
    <property type="entry name" value="PAS"/>
</dbReference>
<dbReference type="InterPro" id="IPR001789">
    <property type="entry name" value="Sig_transdc_resp-reg_receiver"/>
</dbReference>
<dbReference type="Gene3D" id="3.30.450.40">
    <property type="match status" value="1"/>
</dbReference>
<evidence type="ECO:0000259" key="9">
    <source>
        <dbReference type="PROSITE" id="PS50110"/>
    </source>
</evidence>
<keyword evidence="7" id="KW-0175">Coiled coil</keyword>
<comment type="caution">
    <text evidence="12">The sequence shown here is derived from an EMBL/GenBank/DDBJ whole genome shotgun (WGS) entry which is preliminary data.</text>
</comment>
<dbReference type="InterPro" id="IPR000700">
    <property type="entry name" value="PAS-assoc_C"/>
</dbReference>
<evidence type="ECO:0000259" key="8">
    <source>
        <dbReference type="PROSITE" id="PS50109"/>
    </source>
</evidence>
<evidence type="ECO:0000256" key="6">
    <source>
        <dbReference type="PROSITE-ProRule" id="PRU00169"/>
    </source>
</evidence>
<evidence type="ECO:0000256" key="2">
    <source>
        <dbReference type="ARBA" id="ARBA00012438"/>
    </source>
</evidence>
<evidence type="ECO:0000256" key="1">
    <source>
        <dbReference type="ARBA" id="ARBA00000085"/>
    </source>
</evidence>
<dbReference type="CDD" id="cd00130">
    <property type="entry name" value="PAS"/>
    <property type="match status" value="4"/>
</dbReference>
<dbReference type="EC" id="2.7.13.3" evidence="2"/>
<dbReference type="PANTHER" id="PTHR43304:SF1">
    <property type="entry name" value="PAC DOMAIN-CONTAINING PROTEIN"/>
    <property type="match status" value="1"/>
</dbReference>
<dbReference type="CDD" id="cd16919">
    <property type="entry name" value="HATPase_CckA-like"/>
    <property type="match status" value="1"/>
</dbReference>
<dbReference type="SUPFAM" id="SSF55874">
    <property type="entry name" value="ATPase domain of HSP90 chaperone/DNA topoisomerase II/histidine kinase"/>
    <property type="match status" value="1"/>
</dbReference>
<name>A0A328ANJ2_9CAUL</name>
<dbReference type="SMART" id="SM00086">
    <property type="entry name" value="PAC"/>
    <property type="match status" value="4"/>
</dbReference>
<dbReference type="SMART" id="SM00388">
    <property type="entry name" value="HisKA"/>
    <property type="match status" value="1"/>
</dbReference>
<dbReference type="Proteomes" id="UP000249725">
    <property type="component" value="Unassembled WGS sequence"/>
</dbReference>
<feature type="domain" description="Response regulatory" evidence="9">
    <location>
        <begin position="1012"/>
        <end position="1127"/>
    </location>
</feature>
<comment type="catalytic activity">
    <reaction evidence="1">
        <text>ATP + protein L-histidine = ADP + protein N-phospho-L-histidine.</text>
        <dbReference type="EC" id="2.7.13.3"/>
    </reaction>
</comment>
<dbReference type="SUPFAM" id="SSF52172">
    <property type="entry name" value="CheY-like"/>
    <property type="match status" value="1"/>
</dbReference>
<accession>A0A328ANJ2</accession>
<feature type="domain" description="PAS" evidence="10">
    <location>
        <begin position="641"/>
        <end position="696"/>
    </location>
</feature>
<gene>
    <name evidence="12" type="ORF">DJ018_00895</name>
</gene>
<feature type="domain" description="PAC" evidence="11">
    <location>
        <begin position="562"/>
        <end position="614"/>
    </location>
</feature>
<keyword evidence="13" id="KW-1185">Reference proteome</keyword>
<dbReference type="EMBL" id="QFYR01000001">
    <property type="protein sequence ID" value="RAK56573.1"/>
    <property type="molecule type" value="Genomic_DNA"/>
</dbReference>
<feature type="domain" description="Histidine kinase" evidence="8">
    <location>
        <begin position="765"/>
        <end position="989"/>
    </location>
</feature>
<dbReference type="PROSITE" id="PS50110">
    <property type="entry name" value="RESPONSE_REGULATORY"/>
    <property type="match status" value="1"/>
</dbReference>
<dbReference type="SMART" id="SM00448">
    <property type="entry name" value="REC"/>
    <property type="match status" value="1"/>
</dbReference>
<dbReference type="GO" id="GO:0006355">
    <property type="term" value="P:regulation of DNA-templated transcription"/>
    <property type="evidence" value="ECO:0007669"/>
    <property type="project" value="InterPro"/>
</dbReference>
<dbReference type="Gene3D" id="1.10.287.130">
    <property type="match status" value="1"/>
</dbReference>
<dbReference type="Gene3D" id="3.30.450.20">
    <property type="entry name" value="PAS domain"/>
    <property type="match status" value="4"/>
</dbReference>
<feature type="modified residue" description="4-aspartylphosphate" evidence="6">
    <location>
        <position position="1062"/>
    </location>
</feature>
<dbReference type="InterPro" id="IPR029016">
    <property type="entry name" value="GAF-like_dom_sf"/>
</dbReference>
<feature type="domain" description="PAC" evidence="11">
    <location>
        <begin position="433"/>
        <end position="487"/>
    </location>
</feature>
<evidence type="ECO:0000259" key="10">
    <source>
        <dbReference type="PROSITE" id="PS50112"/>
    </source>
</evidence>
<dbReference type="PROSITE" id="PS50109">
    <property type="entry name" value="HIS_KIN"/>
    <property type="match status" value="1"/>
</dbReference>
<evidence type="ECO:0000256" key="5">
    <source>
        <dbReference type="ARBA" id="ARBA00022777"/>
    </source>
</evidence>
<dbReference type="SMART" id="SM00065">
    <property type="entry name" value="GAF"/>
    <property type="match status" value="1"/>
</dbReference>
<dbReference type="SMART" id="SM00091">
    <property type="entry name" value="PAS"/>
    <property type="match status" value="4"/>
</dbReference>
<dbReference type="PROSITE" id="PS50112">
    <property type="entry name" value="PAS"/>
    <property type="match status" value="3"/>
</dbReference>
<feature type="domain" description="PAS" evidence="10">
    <location>
        <begin position="55"/>
        <end position="112"/>
    </location>
</feature>
<dbReference type="NCBIfam" id="TIGR00229">
    <property type="entry name" value="sensory_box"/>
    <property type="match status" value="3"/>
</dbReference>
<dbReference type="SMART" id="SM00387">
    <property type="entry name" value="HATPase_c"/>
    <property type="match status" value="1"/>
</dbReference>
<dbReference type="Pfam" id="PF00512">
    <property type="entry name" value="HisKA"/>
    <property type="match status" value="1"/>
</dbReference>
<keyword evidence="3 6" id="KW-0597">Phosphoprotein</keyword>
<protein>
    <recommendedName>
        <fullName evidence="2">histidine kinase</fullName>
        <ecNumber evidence="2">2.7.13.3</ecNumber>
    </recommendedName>
</protein>
<dbReference type="InterPro" id="IPR011006">
    <property type="entry name" value="CheY-like_superfamily"/>
</dbReference>
<evidence type="ECO:0000313" key="12">
    <source>
        <dbReference type="EMBL" id="RAK56573.1"/>
    </source>
</evidence>
<dbReference type="InterPro" id="IPR036890">
    <property type="entry name" value="HATPase_C_sf"/>
</dbReference>
<keyword evidence="5" id="KW-0418">Kinase</keyword>
<organism evidence="12 13">
    <name type="scientific">Phenylobacterium deserti</name>
    <dbReference type="NCBI Taxonomy" id="1914756"/>
    <lineage>
        <taxon>Bacteria</taxon>
        <taxon>Pseudomonadati</taxon>
        <taxon>Pseudomonadota</taxon>
        <taxon>Alphaproteobacteria</taxon>
        <taxon>Caulobacterales</taxon>
        <taxon>Caulobacteraceae</taxon>
        <taxon>Phenylobacterium</taxon>
    </lineage>
</organism>
<dbReference type="GO" id="GO:0000155">
    <property type="term" value="F:phosphorelay sensor kinase activity"/>
    <property type="evidence" value="ECO:0007669"/>
    <property type="project" value="InterPro"/>
</dbReference>
<dbReference type="Gene3D" id="3.40.50.2300">
    <property type="match status" value="1"/>
</dbReference>
<dbReference type="InterPro" id="IPR003661">
    <property type="entry name" value="HisK_dim/P_dom"/>
</dbReference>
<dbReference type="PROSITE" id="PS50113">
    <property type="entry name" value="PAC"/>
    <property type="match status" value="2"/>
</dbReference>
<dbReference type="InterPro" id="IPR001610">
    <property type="entry name" value="PAC"/>
</dbReference>
<dbReference type="Gene3D" id="3.30.565.10">
    <property type="entry name" value="Histidine kinase-like ATPase, C-terminal domain"/>
    <property type="match status" value="1"/>
</dbReference>
<dbReference type="SUPFAM" id="SSF55785">
    <property type="entry name" value="PYP-like sensor domain (PAS domain)"/>
    <property type="match status" value="4"/>
</dbReference>
<feature type="coiled-coil region" evidence="7">
    <location>
        <begin position="331"/>
        <end position="367"/>
    </location>
</feature>
<dbReference type="PRINTS" id="PR00344">
    <property type="entry name" value="BCTRLSENSOR"/>
</dbReference>
<dbReference type="Pfam" id="PF01590">
    <property type="entry name" value="GAF"/>
    <property type="match status" value="1"/>
</dbReference>